<evidence type="ECO:0000256" key="5">
    <source>
        <dbReference type="ARBA" id="ARBA00022989"/>
    </source>
</evidence>
<name>A0A379FV02_PRORE</name>
<keyword evidence="8" id="KW-0449">Lipoprotein</keyword>
<keyword evidence="6 7" id="KW-0472">Membrane</keyword>
<keyword evidence="8" id="KW-0328">Glycosyltransferase</keyword>
<evidence type="ECO:0000256" key="6">
    <source>
        <dbReference type="ARBA" id="ARBA00023136"/>
    </source>
</evidence>
<dbReference type="EMBL" id="UGTZ01000001">
    <property type="protein sequence ID" value="SUC32590.1"/>
    <property type="molecule type" value="Genomic_DNA"/>
</dbReference>
<evidence type="ECO:0000256" key="2">
    <source>
        <dbReference type="ARBA" id="ARBA00022475"/>
    </source>
</evidence>
<dbReference type="PANTHER" id="PTHR30589:SF0">
    <property type="entry name" value="PHOSPHATIDYLGLYCEROL--PROLIPOPROTEIN DIACYLGLYCERYL TRANSFERASE"/>
    <property type="match status" value="1"/>
</dbReference>
<accession>A0A379FV02</accession>
<keyword evidence="5 7" id="KW-1133">Transmembrane helix</keyword>
<evidence type="ECO:0000313" key="8">
    <source>
        <dbReference type="EMBL" id="SUC32590.1"/>
    </source>
</evidence>
<dbReference type="AlphaFoldDB" id="A0A379FV02"/>
<keyword evidence="3 8" id="KW-0808">Transferase</keyword>
<feature type="transmembrane region" description="Helical" evidence="7">
    <location>
        <begin position="21"/>
        <end position="47"/>
    </location>
</feature>
<feature type="transmembrane region" description="Helical" evidence="7">
    <location>
        <begin position="67"/>
        <end position="100"/>
    </location>
</feature>
<dbReference type="Proteomes" id="UP000254208">
    <property type="component" value="Unassembled WGS sequence"/>
</dbReference>
<evidence type="ECO:0000313" key="9">
    <source>
        <dbReference type="Proteomes" id="UP000254208"/>
    </source>
</evidence>
<evidence type="ECO:0000256" key="7">
    <source>
        <dbReference type="SAM" id="Phobius"/>
    </source>
</evidence>
<dbReference type="GO" id="GO:0008961">
    <property type="term" value="F:phosphatidylglycerol-prolipoprotein diacylglyceryl transferase activity"/>
    <property type="evidence" value="ECO:0007669"/>
    <property type="project" value="InterPro"/>
</dbReference>
<dbReference type="InterPro" id="IPR001640">
    <property type="entry name" value="Lgt"/>
</dbReference>
<evidence type="ECO:0000256" key="4">
    <source>
        <dbReference type="ARBA" id="ARBA00022692"/>
    </source>
</evidence>
<dbReference type="Pfam" id="PF01790">
    <property type="entry name" value="LGT"/>
    <property type="match status" value="1"/>
</dbReference>
<dbReference type="GO" id="GO:0042158">
    <property type="term" value="P:lipoprotein biosynthetic process"/>
    <property type="evidence" value="ECO:0007669"/>
    <property type="project" value="InterPro"/>
</dbReference>
<dbReference type="GO" id="GO:0005886">
    <property type="term" value="C:plasma membrane"/>
    <property type="evidence" value="ECO:0007669"/>
    <property type="project" value="InterPro"/>
</dbReference>
<keyword evidence="4 7" id="KW-0812">Transmembrane</keyword>
<proteinExistence type="inferred from homology"/>
<evidence type="ECO:0000256" key="3">
    <source>
        <dbReference type="ARBA" id="ARBA00022679"/>
    </source>
</evidence>
<organism evidence="8 9">
    <name type="scientific">Providencia rettgeri</name>
    <dbReference type="NCBI Taxonomy" id="587"/>
    <lineage>
        <taxon>Bacteria</taxon>
        <taxon>Pseudomonadati</taxon>
        <taxon>Pseudomonadota</taxon>
        <taxon>Gammaproteobacteria</taxon>
        <taxon>Enterobacterales</taxon>
        <taxon>Morganellaceae</taxon>
        <taxon>Providencia</taxon>
    </lineage>
</organism>
<comment type="similarity">
    <text evidence="1">Belongs to the Lgt family.</text>
</comment>
<dbReference type="PANTHER" id="PTHR30589">
    <property type="entry name" value="PROLIPOPROTEIN DIACYLGLYCERYL TRANSFERASE"/>
    <property type="match status" value="1"/>
</dbReference>
<keyword evidence="2" id="KW-1003">Cell membrane</keyword>
<reference evidence="8 9" key="1">
    <citation type="submission" date="2018-06" db="EMBL/GenBank/DDBJ databases">
        <authorList>
            <consortium name="Pathogen Informatics"/>
            <person name="Doyle S."/>
        </authorList>
    </citation>
    <scope>NUCLEOTIDE SEQUENCE [LARGE SCALE GENOMIC DNA]</scope>
    <source>
        <strain evidence="8 9">NCTC11801</strain>
    </source>
</reference>
<dbReference type="EC" id="2.4.99.-" evidence="8"/>
<protein>
    <submittedName>
        <fullName evidence="8">Prolipoprotein diacylglyceryl transferase</fullName>
        <ecNumber evidence="8">2.4.99.-</ecNumber>
    </submittedName>
</protein>
<sequence length="134" mass="14969">MIKKWGTMSNNYLAFPEIDPVMFSIGPVSLHWYGFMYLVGFVFALWLAGRRAAKPNSGWTKNEVENLLYVGFVGVFVGGRLGYVSSIISLFFLTILYTSLRFGMAVCPSMGLNRCDMCHDVVCSSYSPSFPASF</sequence>
<evidence type="ECO:0000256" key="1">
    <source>
        <dbReference type="ARBA" id="ARBA00007150"/>
    </source>
</evidence>
<gene>
    <name evidence="8" type="primary">lgt_2</name>
    <name evidence="8" type="ORF">NCTC11801_03590</name>
</gene>